<gene>
    <name evidence="1" type="ORF">OJ254_24595</name>
</gene>
<dbReference type="EMBL" id="CP110636">
    <property type="protein sequence ID" value="UZJ32887.1"/>
    <property type="molecule type" value="Genomic_DNA"/>
</dbReference>
<dbReference type="Proteomes" id="UP001164959">
    <property type="component" value="Chromosome"/>
</dbReference>
<proteinExistence type="predicted"/>
<evidence type="ECO:0008006" key="3">
    <source>
        <dbReference type="Google" id="ProtNLM"/>
    </source>
</evidence>
<sequence length="115" mass="12306">MHVPEEIRADAAALIDHHALGRWKPNDADRRVAVAVFRFLETGLPLTGEQIRSALAHPASADPVDERLVRLLHGTATLLDDTPVADAPAGRDAVDHVCLLLDALALSRPAEPSGQ</sequence>
<dbReference type="RefSeq" id="WP_265364105.1">
    <property type="nucleotide sequence ID" value="NZ_CP110636.1"/>
</dbReference>
<evidence type="ECO:0000313" key="1">
    <source>
        <dbReference type="EMBL" id="UZJ32887.1"/>
    </source>
</evidence>
<keyword evidence="2" id="KW-1185">Reference proteome</keyword>
<organism evidence="1 2">
    <name type="scientific">Streptomyces endophytica</name>
    <dbReference type="NCBI Taxonomy" id="2991496"/>
    <lineage>
        <taxon>Bacteria</taxon>
        <taxon>Bacillati</taxon>
        <taxon>Actinomycetota</taxon>
        <taxon>Actinomycetes</taxon>
        <taxon>Kitasatosporales</taxon>
        <taxon>Streptomycetaceae</taxon>
        <taxon>Streptomyces</taxon>
    </lineage>
</organism>
<protein>
    <recommendedName>
        <fullName evidence="3">TetR family transcriptional regulator</fullName>
    </recommendedName>
</protein>
<evidence type="ECO:0000313" key="2">
    <source>
        <dbReference type="Proteomes" id="UP001164959"/>
    </source>
</evidence>
<reference evidence="1" key="1">
    <citation type="submission" date="2022-11" db="EMBL/GenBank/DDBJ databases">
        <title>Identification and genomic analyses of a novel endophytic actinobacterium Streptomyces endophytica sp. nov. with potential for biocontrol of Yam anthracnose.</title>
        <authorList>
            <person name="Huang X."/>
        </authorList>
    </citation>
    <scope>NUCLEOTIDE SEQUENCE</scope>
    <source>
        <strain evidence="1">HNM0140</strain>
    </source>
</reference>
<accession>A0ABY6PI97</accession>
<name>A0ABY6PI97_9ACTN</name>